<dbReference type="Gene3D" id="1.10.287.470">
    <property type="entry name" value="Helix hairpin bin"/>
    <property type="match status" value="1"/>
</dbReference>
<dbReference type="GO" id="GO:0016020">
    <property type="term" value="C:membrane"/>
    <property type="evidence" value="ECO:0007669"/>
    <property type="project" value="InterPro"/>
</dbReference>
<evidence type="ECO:0000259" key="8">
    <source>
        <dbReference type="Pfam" id="PF25975"/>
    </source>
</evidence>
<dbReference type="Pfam" id="PF25893">
    <property type="entry name" value="HH_CzcB"/>
    <property type="match status" value="1"/>
</dbReference>
<dbReference type="Pfam" id="PF25973">
    <property type="entry name" value="BSH_CzcB"/>
    <property type="match status" value="1"/>
</dbReference>
<accession>A0A846MA71</accession>
<dbReference type="FunFam" id="2.40.420.20:FF:000006">
    <property type="entry name" value="RND family efflux transporter MFP subunit"/>
    <property type="match status" value="1"/>
</dbReference>
<dbReference type="PANTHER" id="PTHR30097:SF4">
    <property type="entry name" value="SLR6042 PROTEIN"/>
    <property type="match status" value="1"/>
</dbReference>
<dbReference type="InterPro" id="IPR058647">
    <property type="entry name" value="BSH_CzcB-like"/>
</dbReference>
<dbReference type="GO" id="GO:0030288">
    <property type="term" value="C:outer membrane-bounded periplasmic space"/>
    <property type="evidence" value="ECO:0007669"/>
    <property type="project" value="TreeGrafter"/>
</dbReference>
<gene>
    <name evidence="9" type="ORF">FHS54_003306</name>
</gene>
<dbReference type="PROSITE" id="PS51257">
    <property type="entry name" value="PROKAR_LIPOPROTEIN"/>
    <property type="match status" value="1"/>
</dbReference>
<dbReference type="Gene3D" id="2.40.50.100">
    <property type="match status" value="1"/>
</dbReference>
<reference evidence="9 10" key="1">
    <citation type="submission" date="2020-03" db="EMBL/GenBank/DDBJ databases">
        <title>Genomic Encyclopedia of Type Strains, Phase IV (KMG-IV): sequencing the most valuable type-strain genomes for metagenomic binning, comparative biology and taxonomic classification.</title>
        <authorList>
            <person name="Goeker M."/>
        </authorList>
    </citation>
    <scope>NUCLEOTIDE SEQUENCE [LARGE SCALE GENOMIC DNA]</scope>
    <source>
        <strain evidence="9 10">DSM 21299</strain>
    </source>
</reference>
<evidence type="ECO:0000256" key="4">
    <source>
        <dbReference type="SAM" id="SignalP"/>
    </source>
</evidence>
<dbReference type="GO" id="GO:0022857">
    <property type="term" value="F:transmembrane transporter activity"/>
    <property type="evidence" value="ECO:0007669"/>
    <property type="project" value="InterPro"/>
</dbReference>
<dbReference type="Gene3D" id="2.40.420.20">
    <property type="match status" value="1"/>
</dbReference>
<dbReference type="GO" id="GO:0015679">
    <property type="term" value="P:plasma membrane copper ion transport"/>
    <property type="evidence" value="ECO:0007669"/>
    <property type="project" value="TreeGrafter"/>
</dbReference>
<evidence type="ECO:0000256" key="1">
    <source>
        <dbReference type="ARBA" id="ARBA00009477"/>
    </source>
</evidence>
<evidence type="ECO:0000259" key="6">
    <source>
        <dbReference type="Pfam" id="PF25954"/>
    </source>
</evidence>
<evidence type="ECO:0000259" key="7">
    <source>
        <dbReference type="Pfam" id="PF25973"/>
    </source>
</evidence>
<dbReference type="NCBIfam" id="TIGR01730">
    <property type="entry name" value="RND_mfp"/>
    <property type="match status" value="1"/>
</dbReference>
<evidence type="ECO:0000313" key="9">
    <source>
        <dbReference type="EMBL" id="NIJ18303.1"/>
    </source>
</evidence>
<evidence type="ECO:0000256" key="3">
    <source>
        <dbReference type="SAM" id="MobiDB-lite"/>
    </source>
</evidence>
<dbReference type="GO" id="GO:0046914">
    <property type="term" value="F:transition metal ion binding"/>
    <property type="evidence" value="ECO:0007669"/>
    <property type="project" value="TreeGrafter"/>
</dbReference>
<dbReference type="PANTHER" id="PTHR30097">
    <property type="entry name" value="CATION EFFLUX SYSTEM PROTEIN CUSB"/>
    <property type="match status" value="1"/>
</dbReference>
<evidence type="ECO:0000256" key="2">
    <source>
        <dbReference type="ARBA" id="ARBA00022448"/>
    </source>
</evidence>
<feature type="domain" description="CzcB-like alpha-helical hairpin" evidence="5">
    <location>
        <begin position="132"/>
        <end position="190"/>
    </location>
</feature>
<comment type="caution">
    <text evidence="9">The sequence shown here is derived from an EMBL/GenBank/DDBJ whole genome shotgun (WGS) entry which is preliminary data.</text>
</comment>
<proteinExistence type="inferred from homology"/>
<protein>
    <submittedName>
        <fullName evidence="9">Cobalt-zinc-cadmium efflux system membrane fusion protein</fullName>
    </submittedName>
</protein>
<dbReference type="InterPro" id="IPR058649">
    <property type="entry name" value="CzcB_C"/>
</dbReference>
<feature type="domain" description="CusB-like beta-barrel" evidence="6">
    <location>
        <begin position="246"/>
        <end position="307"/>
    </location>
</feature>
<dbReference type="Pfam" id="PF25975">
    <property type="entry name" value="CzcB_C"/>
    <property type="match status" value="1"/>
</dbReference>
<keyword evidence="10" id="KW-1185">Reference proteome</keyword>
<dbReference type="Gene3D" id="2.40.30.170">
    <property type="match status" value="1"/>
</dbReference>
<evidence type="ECO:0000313" key="10">
    <source>
        <dbReference type="Proteomes" id="UP000576821"/>
    </source>
</evidence>
<feature type="domain" description="CzcB-like barrel-sandwich hybrid" evidence="7">
    <location>
        <begin position="93"/>
        <end position="233"/>
    </location>
</feature>
<dbReference type="Pfam" id="PF25954">
    <property type="entry name" value="Beta-barrel_RND_2"/>
    <property type="match status" value="1"/>
</dbReference>
<dbReference type="GO" id="GO:0060003">
    <property type="term" value="P:copper ion export"/>
    <property type="evidence" value="ECO:0007669"/>
    <property type="project" value="TreeGrafter"/>
</dbReference>
<comment type="similarity">
    <text evidence="1">Belongs to the membrane fusion protein (MFP) (TC 8.A.1) family.</text>
</comment>
<dbReference type="InterPro" id="IPR058648">
    <property type="entry name" value="HH_CzcB-like"/>
</dbReference>
<dbReference type="InterPro" id="IPR006143">
    <property type="entry name" value="RND_pump_MFP"/>
</dbReference>
<dbReference type="RefSeq" id="WP_167305217.1">
    <property type="nucleotide sequence ID" value="NZ_JAASQR010000005.1"/>
</dbReference>
<dbReference type="Proteomes" id="UP000576821">
    <property type="component" value="Unassembled WGS sequence"/>
</dbReference>
<keyword evidence="2" id="KW-0813">Transport</keyword>
<organism evidence="9 10">
    <name type="scientific">Sphingobium vermicomposti</name>
    <dbReference type="NCBI Taxonomy" id="529005"/>
    <lineage>
        <taxon>Bacteria</taxon>
        <taxon>Pseudomonadati</taxon>
        <taxon>Pseudomonadota</taxon>
        <taxon>Alphaproteobacteria</taxon>
        <taxon>Sphingomonadales</taxon>
        <taxon>Sphingomonadaceae</taxon>
        <taxon>Sphingobium</taxon>
    </lineage>
</organism>
<keyword evidence="4" id="KW-0732">Signal</keyword>
<dbReference type="InterPro" id="IPR051909">
    <property type="entry name" value="MFP_Cation_Efflux"/>
</dbReference>
<feature type="chain" id="PRO_5032646193" evidence="4">
    <location>
        <begin position="27"/>
        <end position="392"/>
    </location>
</feature>
<dbReference type="InterPro" id="IPR058792">
    <property type="entry name" value="Beta-barrel_RND_2"/>
</dbReference>
<feature type="signal peptide" evidence="4">
    <location>
        <begin position="1"/>
        <end position="26"/>
    </location>
</feature>
<evidence type="ECO:0000259" key="5">
    <source>
        <dbReference type="Pfam" id="PF25893"/>
    </source>
</evidence>
<dbReference type="AlphaFoldDB" id="A0A846MA71"/>
<dbReference type="SUPFAM" id="SSF111369">
    <property type="entry name" value="HlyD-like secretion proteins"/>
    <property type="match status" value="1"/>
</dbReference>
<feature type="domain" description="CzcB-like C-terminal circularly permuted SH3-like" evidence="8">
    <location>
        <begin position="320"/>
        <end position="380"/>
    </location>
</feature>
<name>A0A846MA71_9SPHN</name>
<dbReference type="EMBL" id="JAASQR010000005">
    <property type="protein sequence ID" value="NIJ18303.1"/>
    <property type="molecule type" value="Genomic_DNA"/>
</dbReference>
<sequence>MSTFMPRTVASLALALVLAACGGAGESTNETANEAAPAKGGEEGAGGGHADEGKVTLSADQIAAAGIQLGRPTLGGSGTIELPATIEGDPQGTQVVSAAIGGRVVSLTRNLGQSVGRGQTIAVIESREAAQLKGEVEASRARLALANSNLAREQRLFAQRVSPEQDLIAARTAATEARIAYQQAQSQVSAAGGGGGGLNRLGIVAPIGGQVIARPVVLGQTVAADAELYRIANLGRVSLALNLKPEDAGRVKPGNTVMVRAPGREASARISFVSPALDPQTRQVPVIATLDNRGGQWRVGEPVTASVQLSGTGGAANAAILVPTTAVQTVEGKSVVFVRTATGFQATPVTLGDAAGATVIVRSGLTGREQIATTGSFTLKAEIGKGEAAHED</sequence>
<feature type="region of interest" description="Disordered" evidence="3">
    <location>
        <begin position="26"/>
        <end position="53"/>
    </location>
</feature>